<dbReference type="AlphaFoldDB" id="B2J0Y4"/>
<dbReference type="InterPro" id="IPR003819">
    <property type="entry name" value="TauD/TfdA-like"/>
</dbReference>
<dbReference type="InterPro" id="IPR050411">
    <property type="entry name" value="AlphaKG_dependent_hydroxylases"/>
</dbReference>
<dbReference type="PhylomeDB" id="B2J0Y4"/>
<dbReference type="EnsemblBacteria" id="ACC81835">
    <property type="protein sequence ID" value="ACC81835"/>
    <property type="gene ID" value="Npun_R3424"/>
</dbReference>
<feature type="domain" description="TauD/TfdA-like" evidence="4">
    <location>
        <begin position="20"/>
        <end position="281"/>
    </location>
</feature>
<evidence type="ECO:0000256" key="3">
    <source>
        <dbReference type="ARBA" id="ARBA00023194"/>
    </source>
</evidence>
<dbReference type="PANTHER" id="PTHR10696">
    <property type="entry name" value="GAMMA-BUTYROBETAINE HYDROXYLASE-RELATED"/>
    <property type="match status" value="1"/>
</dbReference>
<dbReference type="Proteomes" id="UP000001191">
    <property type="component" value="Chromosome"/>
</dbReference>
<keyword evidence="3" id="KW-0045">Antibiotic biosynthesis</keyword>
<evidence type="ECO:0000256" key="2">
    <source>
        <dbReference type="ARBA" id="ARBA00023002"/>
    </source>
</evidence>
<dbReference type="SUPFAM" id="SSF51197">
    <property type="entry name" value="Clavaminate synthase-like"/>
    <property type="match status" value="1"/>
</dbReference>
<keyword evidence="2" id="KW-0560">Oxidoreductase</keyword>
<dbReference type="DNASU" id="6252781"/>
<dbReference type="OrthoDB" id="9769888at2"/>
<protein>
    <submittedName>
        <fullName evidence="5">Taurine catabolism dioxygenase TauD/TfdA</fullName>
    </submittedName>
</protein>
<dbReference type="eggNOG" id="COG2175">
    <property type="taxonomic scope" value="Bacteria"/>
</dbReference>
<keyword evidence="6" id="KW-1185">Reference proteome</keyword>
<evidence type="ECO:0000313" key="6">
    <source>
        <dbReference type="Proteomes" id="UP000001191"/>
    </source>
</evidence>
<keyword evidence="5" id="KW-0223">Dioxygenase</keyword>
<accession>B2J0Y4</accession>
<organism evidence="5 6">
    <name type="scientific">Nostoc punctiforme (strain ATCC 29133 / PCC 73102)</name>
    <dbReference type="NCBI Taxonomy" id="63737"/>
    <lineage>
        <taxon>Bacteria</taxon>
        <taxon>Bacillati</taxon>
        <taxon>Cyanobacteriota</taxon>
        <taxon>Cyanophyceae</taxon>
        <taxon>Nostocales</taxon>
        <taxon>Nostocaceae</taxon>
        <taxon>Nostoc</taxon>
    </lineage>
</organism>
<dbReference type="Gene3D" id="3.60.130.10">
    <property type="entry name" value="Clavaminate synthase-like"/>
    <property type="match status" value="1"/>
</dbReference>
<reference evidence="6" key="1">
    <citation type="submission" date="2008-04" db="EMBL/GenBank/DDBJ databases">
        <title>Complete sequence of chromosome of Nostoc punctiforme ATCC 29133.</title>
        <authorList>
            <consortium name="US DOE Joint Genome Institute"/>
            <person name="Copeland A."/>
            <person name="Lucas S."/>
            <person name="Lapidus A."/>
            <person name="Glavina del Rio T."/>
            <person name="Dalin E."/>
            <person name="Tice H."/>
            <person name="Pitluck S."/>
            <person name="Chain P."/>
            <person name="Malfatti S."/>
            <person name="Shin M."/>
            <person name="Vergez L."/>
            <person name="Schmutz J."/>
            <person name="Larimer F."/>
            <person name="Land M."/>
            <person name="Hauser L."/>
            <person name="Kyrpides N."/>
            <person name="Kim E."/>
            <person name="Meeks J.C."/>
            <person name="Elhai J."/>
            <person name="Campbell E.L."/>
            <person name="Thiel T."/>
            <person name="Longmire J."/>
            <person name="Potts M."/>
            <person name="Atlas R."/>
        </authorList>
    </citation>
    <scope>NUCLEOTIDE SEQUENCE [LARGE SCALE GENOMIC DNA]</scope>
    <source>
        <strain evidence="6">ATCC 29133 / PCC 73102</strain>
    </source>
</reference>
<dbReference type="PANTHER" id="PTHR10696:SF56">
    <property type="entry name" value="TAUD_TFDA-LIKE DOMAIN-CONTAINING PROTEIN"/>
    <property type="match status" value="1"/>
</dbReference>
<dbReference type="HOGENOM" id="CLU_044153_1_0_3"/>
<dbReference type="KEGG" id="npu:Npun_R3424"/>
<evidence type="ECO:0000313" key="5">
    <source>
        <dbReference type="EMBL" id="ACC81835.1"/>
    </source>
</evidence>
<evidence type="ECO:0000256" key="1">
    <source>
        <dbReference type="ARBA" id="ARBA00001954"/>
    </source>
</evidence>
<evidence type="ECO:0000259" key="4">
    <source>
        <dbReference type="Pfam" id="PF02668"/>
    </source>
</evidence>
<reference evidence="5 6" key="2">
    <citation type="journal article" date="2013" name="Plant Physiol.">
        <title>A Nostoc punctiforme Sugar Transporter Necessary to Establish a Cyanobacterium-Plant Symbiosis.</title>
        <authorList>
            <person name="Ekman M."/>
            <person name="Picossi S."/>
            <person name="Campbell E.L."/>
            <person name="Meeks J.C."/>
            <person name="Flores E."/>
        </authorList>
    </citation>
    <scope>NUCLEOTIDE SEQUENCE [LARGE SCALE GENOMIC DNA]</scope>
    <source>
        <strain evidence="6">ATCC 29133 / PCC 73102</strain>
    </source>
</reference>
<gene>
    <name evidence="5" type="ordered locus">Npun_R3424</name>
</gene>
<dbReference type="InterPro" id="IPR042098">
    <property type="entry name" value="TauD-like_sf"/>
</dbReference>
<sequence length="290" mass="33148">MIGKIEPLGTSTGKILYNSHCQNILDLSVAETMEIFKSSGVILFRDFGVTPKQMKDFSEQFSGKHIIDFTKVSIDSDKYVNFVDGGMDGLIPHCENSCFPFRPDVIWFCCTVPAEQEGETLFWDGIRVWEELSQESKQLFLSKQLKFSYKNVPVDILKGIIGSNANTIDDIKQRLDSVDGVSYQFNDDKTVSVEYTCSSVVNNKYNHQNAFANHFWVYQKRTEEAIFDDGSRASDEVADEIERIFDKLTEKIPWKAGDLVMMDNSRFLHGRGAFTDNRRQVFTTLSNLKF</sequence>
<name>B2J0Y4_NOSP7</name>
<comment type="cofactor">
    <cofactor evidence="1">
        <name>Fe(2+)</name>
        <dbReference type="ChEBI" id="CHEBI:29033"/>
    </cofactor>
</comment>
<dbReference type="GO" id="GO:0051213">
    <property type="term" value="F:dioxygenase activity"/>
    <property type="evidence" value="ECO:0007669"/>
    <property type="project" value="UniProtKB-KW"/>
</dbReference>
<proteinExistence type="predicted"/>
<dbReference type="STRING" id="63737.Npun_R3424"/>
<dbReference type="Pfam" id="PF02668">
    <property type="entry name" value="TauD"/>
    <property type="match status" value="1"/>
</dbReference>
<dbReference type="EMBL" id="CP001037">
    <property type="protein sequence ID" value="ACC81835.1"/>
    <property type="molecule type" value="Genomic_DNA"/>
</dbReference>
<dbReference type="GO" id="GO:0017000">
    <property type="term" value="P:antibiotic biosynthetic process"/>
    <property type="evidence" value="ECO:0007669"/>
    <property type="project" value="UniProtKB-KW"/>
</dbReference>